<evidence type="ECO:0000313" key="9">
    <source>
        <dbReference type="Proteomes" id="UP000433945"/>
    </source>
</evidence>
<dbReference type="Pfam" id="PF00881">
    <property type="entry name" value="Nitroreductase"/>
    <property type="match status" value="1"/>
</dbReference>
<comment type="cofactor">
    <cofactor evidence="1">
        <name>FMN</name>
        <dbReference type="ChEBI" id="CHEBI:58210"/>
    </cofactor>
</comment>
<dbReference type="PANTHER" id="PTHR43673">
    <property type="entry name" value="NAD(P)H NITROREDUCTASE YDGI-RELATED"/>
    <property type="match status" value="1"/>
</dbReference>
<evidence type="ECO:0000313" key="8">
    <source>
        <dbReference type="EMBL" id="MUV03273.1"/>
    </source>
</evidence>
<protein>
    <submittedName>
        <fullName evidence="8">NAD(P)H-dependent oxidoreductase</fullName>
    </submittedName>
</protein>
<dbReference type="Gene3D" id="3.40.109.10">
    <property type="entry name" value="NADH Oxidase"/>
    <property type="match status" value="1"/>
</dbReference>
<gene>
    <name evidence="8" type="ORF">GN157_06080</name>
</gene>
<keyword evidence="3" id="KW-0285">Flavoprotein</keyword>
<evidence type="ECO:0000256" key="3">
    <source>
        <dbReference type="ARBA" id="ARBA00022630"/>
    </source>
</evidence>
<comment type="caution">
    <text evidence="8">The sequence shown here is derived from an EMBL/GenBank/DDBJ whole genome shotgun (WGS) entry which is preliminary data.</text>
</comment>
<evidence type="ECO:0000256" key="5">
    <source>
        <dbReference type="ARBA" id="ARBA00022857"/>
    </source>
</evidence>
<dbReference type="EMBL" id="WOWP01000016">
    <property type="protein sequence ID" value="MUV03273.1"/>
    <property type="molecule type" value="Genomic_DNA"/>
</dbReference>
<evidence type="ECO:0000256" key="6">
    <source>
        <dbReference type="ARBA" id="ARBA00023002"/>
    </source>
</evidence>
<sequence length="210" mass="23849">MENYIESLNWRYATKKYDPSKKVSAQDLETLKEAVQLSVSSMGLQPYKVLIIENPEVRQKLKAAGYNQDGITESSQLFVFAYEKNVSEKHVDAYMDNISKVREIEKESLKPFEDTINGFINNQTEEGKNTWAAKQTYIALSTLINTAALLKIDATPMEGFNAQQFDEILGLDKLGLSTAVIAAVGYRHEEDGFQHFKKVRKPQNELFITI</sequence>
<organism evidence="8 9">
    <name type="scientific">Flavobacterium rakeshii</name>
    <dbReference type="NCBI Taxonomy" id="1038845"/>
    <lineage>
        <taxon>Bacteria</taxon>
        <taxon>Pseudomonadati</taxon>
        <taxon>Bacteroidota</taxon>
        <taxon>Flavobacteriia</taxon>
        <taxon>Flavobacteriales</taxon>
        <taxon>Flavobacteriaceae</taxon>
        <taxon>Flavobacterium</taxon>
    </lineage>
</organism>
<evidence type="ECO:0000256" key="2">
    <source>
        <dbReference type="ARBA" id="ARBA00007118"/>
    </source>
</evidence>
<dbReference type="SUPFAM" id="SSF55469">
    <property type="entry name" value="FMN-dependent nitroreductase-like"/>
    <property type="match status" value="1"/>
</dbReference>
<dbReference type="PANTHER" id="PTHR43673:SF2">
    <property type="entry name" value="NITROREDUCTASE"/>
    <property type="match status" value="1"/>
</dbReference>
<dbReference type="RefSeq" id="WP_157482204.1">
    <property type="nucleotide sequence ID" value="NZ_JAZDQD010000001.1"/>
</dbReference>
<accession>A0A6N8HBF4</accession>
<evidence type="ECO:0000256" key="1">
    <source>
        <dbReference type="ARBA" id="ARBA00001917"/>
    </source>
</evidence>
<comment type="similarity">
    <text evidence="2">Belongs to the nitroreductase family.</text>
</comment>
<dbReference type="InterPro" id="IPR033878">
    <property type="entry name" value="NfsB-like"/>
</dbReference>
<dbReference type="InterPro" id="IPR000415">
    <property type="entry name" value="Nitroreductase-like"/>
</dbReference>
<dbReference type="AlphaFoldDB" id="A0A6N8HBF4"/>
<proteinExistence type="inferred from homology"/>
<feature type="domain" description="Nitroreductase" evidence="7">
    <location>
        <begin position="9"/>
        <end position="186"/>
    </location>
</feature>
<keyword evidence="6" id="KW-0560">Oxidoreductase</keyword>
<keyword evidence="9" id="KW-1185">Reference proteome</keyword>
<dbReference type="CDD" id="cd02149">
    <property type="entry name" value="NfsB-like"/>
    <property type="match status" value="1"/>
</dbReference>
<name>A0A6N8HBF4_9FLAO</name>
<reference evidence="8 9" key="1">
    <citation type="submission" date="2019-12" db="EMBL/GenBank/DDBJ databases">
        <authorList>
            <person name="Sun J.-Q."/>
        </authorList>
    </citation>
    <scope>NUCLEOTIDE SEQUENCE [LARGE SCALE GENOMIC DNA]</scope>
    <source>
        <strain evidence="8 9">JCM 17928</strain>
    </source>
</reference>
<keyword evidence="5" id="KW-0521">NADP</keyword>
<keyword evidence="4" id="KW-0288">FMN</keyword>
<dbReference type="Proteomes" id="UP000433945">
    <property type="component" value="Unassembled WGS sequence"/>
</dbReference>
<dbReference type="GO" id="GO:0016491">
    <property type="term" value="F:oxidoreductase activity"/>
    <property type="evidence" value="ECO:0007669"/>
    <property type="project" value="UniProtKB-KW"/>
</dbReference>
<evidence type="ECO:0000259" key="7">
    <source>
        <dbReference type="Pfam" id="PF00881"/>
    </source>
</evidence>
<dbReference type="InterPro" id="IPR029479">
    <property type="entry name" value="Nitroreductase"/>
</dbReference>
<evidence type="ECO:0000256" key="4">
    <source>
        <dbReference type="ARBA" id="ARBA00022643"/>
    </source>
</evidence>
<dbReference type="OrthoDB" id="9809288at2"/>